<evidence type="ECO:0000313" key="2">
    <source>
        <dbReference type="EMBL" id="MCL6275688.1"/>
    </source>
</evidence>
<dbReference type="EMBL" id="JAMFMA010000013">
    <property type="protein sequence ID" value="MCL6275688.1"/>
    <property type="molecule type" value="Genomic_DNA"/>
</dbReference>
<dbReference type="Gene3D" id="2.60.40.10">
    <property type="entry name" value="Immunoglobulins"/>
    <property type="match status" value="1"/>
</dbReference>
<name>A0ABT0PWB7_9FLAO</name>
<accession>A0ABT0PWB7</accession>
<dbReference type="Pfam" id="PF18911">
    <property type="entry name" value="PKD_4"/>
    <property type="match status" value="1"/>
</dbReference>
<evidence type="ECO:0000259" key="1">
    <source>
        <dbReference type="PROSITE" id="PS50093"/>
    </source>
</evidence>
<dbReference type="SMART" id="SM00089">
    <property type="entry name" value="PKD"/>
    <property type="match status" value="1"/>
</dbReference>
<feature type="non-terminal residue" evidence="2">
    <location>
        <position position="1"/>
    </location>
</feature>
<dbReference type="CDD" id="cd00146">
    <property type="entry name" value="PKD"/>
    <property type="match status" value="1"/>
</dbReference>
<organism evidence="2 3">
    <name type="scientific">Flagellimonas spongiicola</name>
    <dbReference type="NCBI Taxonomy" id="2942208"/>
    <lineage>
        <taxon>Bacteria</taxon>
        <taxon>Pseudomonadati</taxon>
        <taxon>Bacteroidota</taxon>
        <taxon>Flavobacteriia</taxon>
        <taxon>Flavobacteriales</taxon>
        <taxon>Flavobacteriaceae</taxon>
        <taxon>Flagellimonas</taxon>
    </lineage>
</organism>
<reference evidence="2 3" key="1">
    <citation type="submission" date="2022-05" db="EMBL/GenBank/DDBJ databases">
        <authorList>
            <person name="Park J.-S."/>
        </authorList>
    </citation>
    <scope>NUCLEOTIDE SEQUENCE [LARGE SCALE GENOMIC DNA]</scope>
    <source>
        <strain evidence="2 3">2012CJ35-5</strain>
    </source>
</reference>
<sequence length="80" mass="8435">PPVSNSSANLTTGDAPLTVDFTGDTSTDDVAVIDYLWDFKDGNTSTLPNPSHTFNAPGTYNVELTVQDQEGLSDSSTVVI</sequence>
<keyword evidence="3" id="KW-1185">Reference proteome</keyword>
<feature type="domain" description="PKD" evidence="1">
    <location>
        <begin position="2"/>
        <end position="80"/>
    </location>
</feature>
<dbReference type="InterPro" id="IPR035986">
    <property type="entry name" value="PKD_dom_sf"/>
</dbReference>
<evidence type="ECO:0000313" key="3">
    <source>
        <dbReference type="Proteomes" id="UP001203607"/>
    </source>
</evidence>
<dbReference type="SUPFAM" id="SSF49299">
    <property type="entry name" value="PKD domain"/>
    <property type="match status" value="1"/>
</dbReference>
<comment type="caution">
    <text evidence="2">The sequence shown here is derived from an EMBL/GenBank/DDBJ whole genome shotgun (WGS) entry which is preliminary data.</text>
</comment>
<dbReference type="InterPro" id="IPR000601">
    <property type="entry name" value="PKD_dom"/>
</dbReference>
<dbReference type="InterPro" id="IPR022409">
    <property type="entry name" value="PKD/Chitinase_dom"/>
</dbReference>
<dbReference type="InterPro" id="IPR013783">
    <property type="entry name" value="Ig-like_fold"/>
</dbReference>
<dbReference type="RefSeq" id="WP_249658874.1">
    <property type="nucleotide sequence ID" value="NZ_JAMFMA010000013.1"/>
</dbReference>
<dbReference type="PROSITE" id="PS50093">
    <property type="entry name" value="PKD"/>
    <property type="match status" value="1"/>
</dbReference>
<proteinExistence type="predicted"/>
<gene>
    <name evidence="2" type="ORF">M3P19_16885</name>
</gene>
<feature type="non-terminal residue" evidence="2">
    <location>
        <position position="80"/>
    </location>
</feature>
<protein>
    <submittedName>
        <fullName evidence="2">PKD domain-containing protein</fullName>
    </submittedName>
</protein>
<dbReference type="Proteomes" id="UP001203607">
    <property type="component" value="Unassembled WGS sequence"/>
</dbReference>